<dbReference type="Pfam" id="PF06083">
    <property type="entry name" value="IL17"/>
    <property type="match status" value="1"/>
</dbReference>
<evidence type="ECO:0000313" key="7">
    <source>
        <dbReference type="Proteomes" id="UP001519460"/>
    </source>
</evidence>
<organism evidence="6 7">
    <name type="scientific">Batillaria attramentaria</name>
    <dbReference type="NCBI Taxonomy" id="370345"/>
    <lineage>
        <taxon>Eukaryota</taxon>
        <taxon>Metazoa</taxon>
        <taxon>Spiralia</taxon>
        <taxon>Lophotrochozoa</taxon>
        <taxon>Mollusca</taxon>
        <taxon>Gastropoda</taxon>
        <taxon>Caenogastropoda</taxon>
        <taxon>Sorbeoconcha</taxon>
        <taxon>Cerithioidea</taxon>
        <taxon>Batillariidae</taxon>
        <taxon>Batillaria</taxon>
    </lineage>
</organism>
<evidence type="ECO:0000256" key="1">
    <source>
        <dbReference type="ARBA" id="ARBA00004613"/>
    </source>
</evidence>
<comment type="subcellular location">
    <subcellularLocation>
        <location evidence="1">Secreted</location>
    </subcellularLocation>
</comment>
<keyword evidence="7" id="KW-1185">Reference proteome</keyword>
<comment type="similarity">
    <text evidence="2">Belongs to the IL-17 family.</text>
</comment>
<feature type="compositionally biased region" description="Basic and acidic residues" evidence="5">
    <location>
        <begin position="11"/>
        <end position="22"/>
    </location>
</feature>
<evidence type="ECO:0000256" key="5">
    <source>
        <dbReference type="SAM" id="MobiDB-lite"/>
    </source>
</evidence>
<dbReference type="GO" id="GO:0005576">
    <property type="term" value="C:extracellular region"/>
    <property type="evidence" value="ECO:0007669"/>
    <property type="project" value="UniProtKB-SubCell"/>
</dbReference>
<evidence type="ECO:0000256" key="4">
    <source>
        <dbReference type="ARBA" id="ARBA00022729"/>
    </source>
</evidence>
<dbReference type="InterPro" id="IPR029034">
    <property type="entry name" value="Cystine-knot_cytokine"/>
</dbReference>
<evidence type="ECO:0000256" key="3">
    <source>
        <dbReference type="ARBA" id="ARBA00022525"/>
    </source>
</evidence>
<keyword evidence="3" id="KW-0964">Secreted</keyword>
<evidence type="ECO:0000313" key="6">
    <source>
        <dbReference type="EMBL" id="KAK7487816.1"/>
    </source>
</evidence>
<feature type="region of interest" description="Disordered" evidence="5">
    <location>
        <begin position="1"/>
        <end position="23"/>
    </location>
</feature>
<dbReference type="Gene3D" id="2.10.90.10">
    <property type="entry name" value="Cystine-knot cytokines"/>
    <property type="match status" value="1"/>
</dbReference>
<keyword evidence="4" id="KW-0732">Signal</keyword>
<name>A0ABD0KL63_9CAEN</name>
<accession>A0ABD0KL63</accession>
<gene>
    <name evidence="6" type="ORF">BaRGS_00020957</name>
</gene>
<dbReference type="AlphaFoldDB" id="A0ABD0KL63"/>
<proteinExistence type="inferred from homology"/>
<dbReference type="InterPro" id="IPR010345">
    <property type="entry name" value="IL-17_fam"/>
</dbReference>
<dbReference type="Proteomes" id="UP001519460">
    <property type="component" value="Unassembled WGS sequence"/>
</dbReference>
<dbReference type="SUPFAM" id="SSF57501">
    <property type="entry name" value="Cystine-knot cytokines"/>
    <property type="match status" value="1"/>
</dbReference>
<protein>
    <submittedName>
        <fullName evidence="6">Uncharacterized protein</fullName>
    </submittedName>
</protein>
<sequence length="233" mass="26428">MFSQCFGSHSHCRDPSPEELGKRWRQGRPLHESFFQIPLFRPTELKLEDIEECDPGYMDQGIQRTPLGTESRECPYTNNKHSIHDYLHSLSGDVSLCPSHSIINFDNRRMPPILQEVKCSCSTCAIDVEKTSSGHSANTTLQCIPVKYYTRVLRRTNECVNGTYKYQTVWEPLTLACECGQSKKITSKSASHRLVAASPTRRPRIHATNPGSILHTKPVPPRSVVSCDVWKKK</sequence>
<comment type="caution">
    <text evidence="6">The sequence shown here is derived from an EMBL/GenBank/DDBJ whole genome shotgun (WGS) entry which is preliminary data.</text>
</comment>
<evidence type="ECO:0000256" key="2">
    <source>
        <dbReference type="ARBA" id="ARBA00007236"/>
    </source>
</evidence>
<dbReference type="EMBL" id="JACVVK020000159">
    <property type="protein sequence ID" value="KAK7487816.1"/>
    <property type="molecule type" value="Genomic_DNA"/>
</dbReference>
<reference evidence="6 7" key="1">
    <citation type="journal article" date="2023" name="Sci. Data">
        <title>Genome assembly of the Korean intertidal mud-creeper Batillaria attramentaria.</title>
        <authorList>
            <person name="Patra A.K."/>
            <person name="Ho P.T."/>
            <person name="Jun S."/>
            <person name="Lee S.J."/>
            <person name="Kim Y."/>
            <person name="Won Y.J."/>
        </authorList>
    </citation>
    <scope>NUCLEOTIDE SEQUENCE [LARGE SCALE GENOMIC DNA]</scope>
    <source>
        <strain evidence="6">Wonlab-2016</strain>
    </source>
</reference>